<gene>
    <name evidence="1" type="ORF">GKS16_09310</name>
</gene>
<dbReference type="AlphaFoldDB" id="A0A6L6GAH5"/>
<dbReference type="EMBL" id="WLXI01000063">
    <property type="protein sequence ID" value="MTD02464.1"/>
    <property type="molecule type" value="Genomic_DNA"/>
</dbReference>
<proteinExistence type="predicted"/>
<comment type="caution">
    <text evidence="1">The sequence shown here is derived from an EMBL/GenBank/DDBJ whole genome shotgun (WGS) entry which is preliminary data.</text>
</comment>
<protein>
    <submittedName>
        <fullName evidence="1">Uncharacterized protein</fullName>
    </submittedName>
</protein>
<reference evidence="1 2" key="1">
    <citation type="submission" date="2019-11" db="EMBL/GenBank/DDBJ databases">
        <title>Streptococcus uberis isolated from clinical mastitis cases on a southeastern Queensland dairy.</title>
        <authorList>
            <person name="Workentine M.L."/>
            <person name="Price R."/>
            <person name="Olchowy T."/>
        </authorList>
    </citation>
    <scope>NUCLEOTIDE SEQUENCE [LARGE SCALE GENOMIC DNA]</scope>
    <source>
        <strain evidence="1 2">OLC4459-A17</strain>
    </source>
</reference>
<dbReference type="Proteomes" id="UP000483839">
    <property type="component" value="Unassembled WGS sequence"/>
</dbReference>
<evidence type="ECO:0000313" key="1">
    <source>
        <dbReference type="EMBL" id="MTD02464.1"/>
    </source>
</evidence>
<feature type="non-terminal residue" evidence="1">
    <location>
        <position position="191"/>
    </location>
</feature>
<accession>A0A6L6GAH5</accession>
<name>A0A6L6GAH5_STRUB</name>
<organism evidence="1 2">
    <name type="scientific">Streptococcus uberis</name>
    <dbReference type="NCBI Taxonomy" id="1349"/>
    <lineage>
        <taxon>Bacteria</taxon>
        <taxon>Bacillati</taxon>
        <taxon>Bacillota</taxon>
        <taxon>Bacilli</taxon>
        <taxon>Lactobacillales</taxon>
        <taxon>Streptococcaceae</taxon>
        <taxon>Streptococcus</taxon>
    </lineage>
</organism>
<evidence type="ECO:0000313" key="2">
    <source>
        <dbReference type="Proteomes" id="UP000483839"/>
    </source>
</evidence>
<sequence length="191" mass="22534">MSKNKKKYRCVLCHSYYKNSKMSEEHYPAKNVGNFDIVNFDLIKSIDFIRSPEINQIVQLRVNQGEKKDDVLSEIFDTHLATDLYPKGRTSRTLCIKCNTFLGKYDESYKKFFLIDGNPQKVKGFQEHTKLEIVKSIFGKFLSIPETKQEEFDFLNFVKNKEEKDYSGIWKIYFIKRNFSTDLLLSLIHIS</sequence>
<dbReference type="RefSeq" id="WP_154617744.1">
    <property type="nucleotide sequence ID" value="NZ_WLXI01000063.1"/>
</dbReference>